<evidence type="ECO:0000256" key="9">
    <source>
        <dbReference type="ARBA" id="ARBA00023136"/>
    </source>
</evidence>
<feature type="domain" description="Polysaccharide chain length determinant N-terminal" evidence="13">
    <location>
        <begin position="5"/>
        <end position="91"/>
    </location>
</feature>
<evidence type="ECO:0000256" key="7">
    <source>
        <dbReference type="ARBA" id="ARBA00022903"/>
    </source>
</evidence>
<comment type="function">
    <text evidence="11">Required for CpsD phosphorylation. Involved in the regulation of capsular polysaccharide biosynthesis. May be part of a complex that directs the coordinated polymerization and export to the cell surface of the capsular polysaccharide.</text>
</comment>
<name>A0A0R2IMA9_9LACO</name>
<comment type="similarity">
    <text evidence="3">Belongs to the CpsC/CapA family.</text>
</comment>
<evidence type="ECO:0000256" key="5">
    <source>
        <dbReference type="ARBA" id="ARBA00022475"/>
    </source>
</evidence>
<keyword evidence="5" id="KW-1003">Cell membrane</keyword>
<dbReference type="AlphaFoldDB" id="A0A0R2IMA9"/>
<evidence type="ECO:0000313" key="14">
    <source>
        <dbReference type="EMBL" id="KRN66075.1"/>
    </source>
</evidence>
<dbReference type="PATRIC" id="fig|319652.3.peg.1658"/>
<evidence type="ECO:0000259" key="13">
    <source>
        <dbReference type="Pfam" id="PF02706"/>
    </source>
</evidence>
<organism evidence="14 15">
    <name type="scientific">Pediococcus cellicola</name>
    <dbReference type="NCBI Taxonomy" id="319652"/>
    <lineage>
        <taxon>Bacteria</taxon>
        <taxon>Bacillati</taxon>
        <taxon>Bacillota</taxon>
        <taxon>Bacilli</taxon>
        <taxon>Lactobacillales</taxon>
        <taxon>Lactobacillaceae</taxon>
        <taxon>Pediococcus</taxon>
    </lineage>
</organism>
<accession>A0A0R2IMA9</accession>
<gene>
    <name evidence="14" type="ORF">IV80_GL001636</name>
</gene>
<dbReference type="Pfam" id="PF02706">
    <property type="entry name" value="Wzz"/>
    <property type="match status" value="1"/>
</dbReference>
<keyword evidence="9 12" id="KW-0472">Membrane</keyword>
<protein>
    <recommendedName>
        <fullName evidence="4">Capsular polysaccharide biosynthesis protein CpsC</fullName>
    </recommendedName>
</protein>
<evidence type="ECO:0000256" key="8">
    <source>
        <dbReference type="ARBA" id="ARBA00022989"/>
    </source>
</evidence>
<feature type="transmembrane region" description="Helical" evidence="12">
    <location>
        <begin position="20"/>
        <end position="37"/>
    </location>
</feature>
<dbReference type="EMBL" id="JQBR01000006">
    <property type="protein sequence ID" value="KRN66075.1"/>
    <property type="molecule type" value="Genomic_DNA"/>
</dbReference>
<dbReference type="PANTHER" id="PTHR32309">
    <property type="entry name" value="TYROSINE-PROTEIN KINASE"/>
    <property type="match status" value="1"/>
</dbReference>
<sequence length="212" mass="23947">MMNKEFSFSYLIKSLIRSWYWIVGLAVVFGLAAYMIQKYTFKPTYTVSTNVIVRHIDVSAGNKYDQFTEDANQMNTNAVLAADTSNLEKVQKKLKDNDSISMSLKQLEKKINVVPHPSSVILNIAATTSNAYTATKIVNYLAEAYTQKYNSKKDNYEVRQISRAKESTAQKSTYDHFQEAKKYGIIGALLGCIIGLFRGVGKNRRNRGTAIR</sequence>
<dbReference type="InterPro" id="IPR003856">
    <property type="entry name" value="LPS_length_determ_N"/>
</dbReference>
<evidence type="ECO:0000256" key="1">
    <source>
        <dbReference type="ARBA" id="ARBA00004651"/>
    </source>
</evidence>
<keyword evidence="7" id="KW-0972">Capsule biogenesis/degradation</keyword>
<dbReference type="GO" id="GO:0005886">
    <property type="term" value="C:plasma membrane"/>
    <property type="evidence" value="ECO:0007669"/>
    <property type="project" value="UniProtKB-SubCell"/>
</dbReference>
<feature type="transmembrane region" description="Helical" evidence="12">
    <location>
        <begin position="183"/>
        <end position="201"/>
    </location>
</feature>
<evidence type="ECO:0000256" key="3">
    <source>
        <dbReference type="ARBA" id="ARBA00006683"/>
    </source>
</evidence>
<evidence type="ECO:0000256" key="6">
    <source>
        <dbReference type="ARBA" id="ARBA00022692"/>
    </source>
</evidence>
<comment type="pathway">
    <text evidence="2">Capsule biogenesis; capsule polysaccharide biosynthesis.</text>
</comment>
<evidence type="ECO:0000313" key="15">
    <source>
        <dbReference type="Proteomes" id="UP000051568"/>
    </source>
</evidence>
<keyword evidence="6 12" id="KW-0812">Transmembrane</keyword>
<dbReference type="Proteomes" id="UP000051568">
    <property type="component" value="Unassembled WGS sequence"/>
</dbReference>
<keyword evidence="10" id="KW-0270">Exopolysaccharide synthesis</keyword>
<keyword evidence="8 12" id="KW-1133">Transmembrane helix</keyword>
<comment type="caution">
    <text evidence="14">The sequence shown here is derived from an EMBL/GenBank/DDBJ whole genome shotgun (WGS) entry which is preliminary data.</text>
</comment>
<evidence type="ECO:0000256" key="10">
    <source>
        <dbReference type="ARBA" id="ARBA00023169"/>
    </source>
</evidence>
<comment type="subcellular location">
    <subcellularLocation>
        <location evidence="1">Cell membrane</location>
        <topology evidence="1">Multi-pass membrane protein</topology>
    </subcellularLocation>
</comment>
<dbReference type="PANTHER" id="PTHR32309:SF13">
    <property type="entry name" value="FERRIC ENTEROBACTIN TRANSPORT PROTEIN FEPE"/>
    <property type="match status" value="1"/>
</dbReference>
<proteinExistence type="inferred from homology"/>
<evidence type="ECO:0000256" key="4">
    <source>
        <dbReference type="ARBA" id="ARBA00020739"/>
    </source>
</evidence>
<evidence type="ECO:0000256" key="12">
    <source>
        <dbReference type="SAM" id="Phobius"/>
    </source>
</evidence>
<evidence type="ECO:0000256" key="11">
    <source>
        <dbReference type="ARBA" id="ARBA00045736"/>
    </source>
</evidence>
<keyword evidence="15" id="KW-1185">Reference proteome</keyword>
<evidence type="ECO:0000256" key="2">
    <source>
        <dbReference type="ARBA" id="ARBA00005132"/>
    </source>
</evidence>
<reference evidence="14 15" key="1">
    <citation type="journal article" date="2015" name="Genome Announc.">
        <title>Expanding the biotechnology potential of lactobacilli through comparative genomics of 213 strains and associated genera.</title>
        <authorList>
            <person name="Sun Z."/>
            <person name="Harris H.M."/>
            <person name="McCann A."/>
            <person name="Guo C."/>
            <person name="Argimon S."/>
            <person name="Zhang W."/>
            <person name="Yang X."/>
            <person name="Jeffery I.B."/>
            <person name="Cooney J.C."/>
            <person name="Kagawa T.F."/>
            <person name="Liu W."/>
            <person name="Song Y."/>
            <person name="Salvetti E."/>
            <person name="Wrobel A."/>
            <person name="Rasinkangas P."/>
            <person name="Parkhill J."/>
            <person name="Rea M.C."/>
            <person name="O'Sullivan O."/>
            <person name="Ritari J."/>
            <person name="Douillard F.P."/>
            <person name="Paul Ross R."/>
            <person name="Yang R."/>
            <person name="Briner A.E."/>
            <person name="Felis G.E."/>
            <person name="de Vos W.M."/>
            <person name="Barrangou R."/>
            <person name="Klaenhammer T.R."/>
            <person name="Caufield P.W."/>
            <person name="Cui Y."/>
            <person name="Zhang H."/>
            <person name="O'Toole P.W."/>
        </authorList>
    </citation>
    <scope>NUCLEOTIDE SEQUENCE [LARGE SCALE GENOMIC DNA]</scope>
    <source>
        <strain evidence="14 15">DSM 17757</strain>
    </source>
</reference>
<dbReference type="InterPro" id="IPR050445">
    <property type="entry name" value="Bact_polysacc_biosynth/exp"/>
</dbReference>
<dbReference type="GO" id="GO:0000271">
    <property type="term" value="P:polysaccharide biosynthetic process"/>
    <property type="evidence" value="ECO:0007669"/>
    <property type="project" value="UniProtKB-KW"/>
</dbReference>
<dbReference type="STRING" id="319652.IV80_GL001636"/>
<dbReference type="GO" id="GO:0004713">
    <property type="term" value="F:protein tyrosine kinase activity"/>
    <property type="evidence" value="ECO:0007669"/>
    <property type="project" value="TreeGrafter"/>
</dbReference>